<reference evidence="1 2" key="1">
    <citation type="submission" date="2019-04" db="EMBL/GenBank/DDBJ databases">
        <authorList>
            <consortium name="Pathogen Informatics"/>
        </authorList>
    </citation>
    <scope>NUCLEOTIDE SEQUENCE [LARGE SCALE GENOMIC DNA]</scope>
    <source>
        <strain evidence="1 2">K36395</strain>
    </source>
</reference>
<dbReference type="Proteomes" id="UP000353394">
    <property type="component" value="Unassembled WGS sequence"/>
</dbReference>
<protein>
    <submittedName>
        <fullName evidence="1">Molecular chaperone, HSP90 family</fullName>
    </submittedName>
</protein>
<gene>
    <name evidence="1" type="ORF">SAMEA1711581_00691</name>
</gene>
<dbReference type="Pfam" id="PF13589">
    <property type="entry name" value="HATPase_c_3"/>
    <property type="match status" value="1"/>
</dbReference>
<dbReference type="RefSeq" id="WP_136110022.1">
    <property type="nucleotide sequence ID" value="NZ_CAAIJB010000001.1"/>
</dbReference>
<evidence type="ECO:0000313" key="2">
    <source>
        <dbReference type="Proteomes" id="UP000353394"/>
    </source>
</evidence>
<evidence type="ECO:0000313" key="1">
    <source>
        <dbReference type="EMBL" id="VHD03818.1"/>
    </source>
</evidence>
<dbReference type="EMBL" id="CAAIJW010000004">
    <property type="protein sequence ID" value="VHD03818.1"/>
    <property type="molecule type" value="Genomic_DNA"/>
</dbReference>
<sequence length="594" mass="67803">MAKDSFTLGFAPSAVQHLGVGLYKQLPQALMELITNSWDADASEVKIHIDYSRRSISVSDNGHGMTLEELNSNFLRVARNRRSNGIGLTPKGRKLTGKKGLGKLALFGVADRIQVISIKNNLKNGFEMNYRSIQATSEEEFYHPETLYINENVDKKSGTEIKILDISLQNITEINSLALSLSKRFNLFSKSNFLVILSDEKNNIIELDEKVFENSIKPSTKLDFIYRFPEDFQDELKTNNAIIELANKNVRGAVFTKETPLKATEQGFSVLSHGKLASEHTPHQFSERANDRFYDYATGYFDIDFIDDSPSKDFISTDRQAILWNADPDLQFLRENLNKLMGVIQKKWRQDWNRRKQTKAEKSQGDIPKIKKVLKSPDLLKKDKETIEIISLLLEDDKITIPTTLKYKILEIVADATQTMGIEENVYKDLIPNNFIIPDELTSKIRMLRAETRLAATSADDPNRFILAQGLLLRGIIDTTITSLLVKYKDTLTEHNLWSGKAPHNDQTYSKSASVKNIALYDKYISALNFFEFKGEHTKKSKVNLKNNFDSVGVIPQLDQLMHDENNWPKFDKLKDMWDTVAPQLLLAFKYIKS</sequence>
<dbReference type="InterPro" id="IPR036890">
    <property type="entry name" value="HATPase_C_sf"/>
</dbReference>
<dbReference type="AlphaFoldDB" id="A0A8B6J0K8"/>
<dbReference type="Gene3D" id="3.30.565.10">
    <property type="entry name" value="Histidine kinase-like ATPase, C-terminal domain"/>
    <property type="match status" value="1"/>
</dbReference>
<proteinExistence type="predicted"/>
<comment type="caution">
    <text evidence="1">The sequence shown here is derived from an EMBL/GenBank/DDBJ whole genome shotgun (WGS) entry which is preliminary data.</text>
</comment>
<name>A0A8B6J0K8_STRPY</name>
<organism evidence="1 2">
    <name type="scientific">Streptococcus pyogenes</name>
    <dbReference type="NCBI Taxonomy" id="1314"/>
    <lineage>
        <taxon>Bacteria</taxon>
        <taxon>Bacillati</taxon>
        <taxon>Bacillota</taxon>
        <taxon>Bacilli</taxon>
        <taxon>Lactobacillales</taxon>
        <taxon>Streptococcaceae</taxon>
        <taxon>Streptococcus</taxon>
    </lineage>
</organism>
<dbReference type="SUPFAM" id="SSF55874">
    <property type="entry name" value="ATPase domain of HSP90 chaperone/DNA topoisomerase II/histidine kinase"/>
    <property type="match status" value="1"/>
</dbReference>
<accession>A0A8B6J0K8</accession>